<accession>M2A3Q2</accession>
<protein>
    <submittedName>
        <fullName evidence="1">Uncharacterized protein</fullName>
    </submittedName>
</protein>
<organism evidence="1 2">
    <name type="scientific">Rhodopirellula europaea 6C</name>
    <dbReference type="NCBI Taxonomy" id="1263867"/>
    <lineage>
        <taxon>Bacteria</taxon>
        <taxon>Pseudomonadati</taxon>
        <taxon>Planctomycetota</taxon>
        <taxon>Planctomycetia</taxon>
        <taxon>Pirellulales</taxon>
        <taxon>Pirellulaceae</taxon>
        <taxon>Rhodopirellula</taxon>
    </lineage>
</organism>
<dbReference type="AlphaFoldDB" id="M2A3Q2"/>
<gene>
    <name evidence="1" type="ORF">RE6C_05479</name>
</gene>
<dbReference type="PATRIC" id="fig|1263867.3.peg.5872"/>
<evidence type="ECO:0000313" key="2">
    <source>
        <dbReference type="Proteomes" id="UP000011529"/>
    </source>
</evidence>
<dbReference type="Proteomes" id="UP000011529">
    <property type="component" value="Unassembled WGS sequence"/>
</dbReference>
<name>M2A3Q2_9BACT</name>
<comment type="caution">
    <text evidence="1">The sequence shown here is derived from an EMBL/GenBank/DDBJ whole genome shotgun (WGS) entry which is preliminary data.</text>
</comment>
<keyword evidence="2" id="KW-1185">Reference proteome</keyword>
<dbReference type="EMBL" id="ANMO01000246">
    <property type="protein sequence ID" value="EMB13826.1"/>
    <property type="molecule type" value="Genomic_DNA"/>
</dbReference>
<evidence type="ECO:0000313" key="1">
    <source>
        <dbReference type="EMBL" id="EMB13826.1"/>
    </source>
</evidence>
<proteinExistence type="predicted"/>
<sequence>MRIEIGEHWHFDDELHVIRIHKTAPRPAVTPGMVIVTGIRLTIAPNTTDRTVSDG</sequence>
<reference evidence="1" key="1">
    <citation type="submission" date="2012-11" db="EMBL/GenBank/DDBJ databases">
        <title>Permanent draft genomes of Rhodopirellula europaea strain SH398 and 6C.</title>
        <authorList>
            <person name="Richter M."/>
            <person name="Richter-Heitmann T."/>
            <person name="Frank C."/>
            <person name="Harder J."/>
            <person name="Glockner F.O."/>
        </authorList>
    </citation>
    <scope>NUCLEOTIDE SEQUENCE</scope>
    <source>
        <strain evidence="1">6C</strain>
    </source>
</reference>
<reference evidence="1" key="2">
    <citation type="journal article" date="2013" name="Mar. Genomics">
        <title>Expression of sulfatases in Rhodopirellula baltica and the diversity of sulfatases in the genus Rhodopirellula.</title>
        <authorList>
            <person name="Wegner C.E."/>
            <person name="Richter-Heitmann T."/>
            <person name="Klindworth A."/>
            <person name="Klockow C."/>
            <person name="Richter M."/>
            <person name="Achstetter T."/>
            <person name="Glockner F.O."/>
            <person name="Harder J."/>
        </authorList>
    </citation>
    <scope>NUCLEOTIDE SEQUENCE [LARGE SCALE GENOMIC DNA]</scope>
    <source>
        <strain evidence="1">6C</strain>
    </source>
</reference>